<dbReference type="RefSeq" id="XP_008916795.1">
    <property type="nucleotide sequence ID" value="XM_008918547.1"/>
</dbReference>
<evidence type="ECO:0000256" key="1">
    <source>
        <dbReference type="SAM" id="MobiDB-lite"/>
    </source>
</evidence>
<accession>W2PD26</accession>
<sequence length="270" mass="29241">MKLLLSPATDGETRAGQDTPAQAQHCPPQYNVPPVASGKLQPPSAAPEASKSQSKCGRPSKSDQEVWTTSSTETLFTVRYVNARDEFARARNHAQVDAAWILVATLVNKTEDTAYTVTQCKDKVMLSKEWALYRDDRNTTGNVSKAAAPPCLELMLEHWAPNPGMQNTSLLDATTDLDDAYTDSTSTSDDNSGSKRNKRKKTNGECVEEGLRALAEGVKVLGAAMQTKADSRSDTALSQGVIASLGRQEEALKQQTAAINELIRTLRGDK</sequence>
<name>W2PD26_PHYN3</name>
<dbReference type="VEuPathDB" id="FungiDB:PPTG_19933"/>
<organism evidence="2 3">
    <name type="scientific">Phytophthora nicotianae (strain INRA-310)</name>
    <name type="common">Phytophthora parasitica</name>
    <dbReference type="NCBI Taxonomy" id="761204"/>
    <lineage>
        <taxon>Eukaryota</taxon>
        <taxon>Sar</taxon>
        <taxon>Stramenopiles</taxon>
        <taxon>Oomycota</taxon>
        <taxon>Peronosporomycetes</taxon>
        <taxon>Peronosporales</taxon>
        <taxon>Peronosporaceae</taxon>
        <taxon>Phytophthora</taxon>
    </lineage>
</organism>
<proteinExistence type="predicted"/>
<dbReference type="AlphaFoldDB" id="W2PD26"/>
<feature type="region of interest" description="Disordered" evidence="1">
    <location>
        <begin position="1"/>
        <end position="68"/>
    </location>
</feature>
<reference evidence="2 3" key="2">
    <citation type="submission" date="2013-11" db="EMBL/GenBank/DDBJ databases">
        <title>The Genome Sequence of Phytophthora parasitica INRA-310.</title>
        <authorList>
            <consortium name="The Broad Institute Genomics Platform"/>
            <person name="Russ C."/>
            <person name="Tyler B."/>
            <person name="Panabieres F."/>
            <person name="Shan W."/>
            <person name="Tripathy S."/>
            <person name="Grunwald N."/>
            <person name="Machado M."/>
            <person name="Johnson C.S."/>
            <person name="Arredondo F."/>
            <person name="Hong C."/>
            <person name="Coffey M."/>
            <person name="Young S.K."/>
            <person name="Zeng Q."/>
            <person name="Gargeya S."/>
            <person name="Fitzgerald M."/>
            <person name="Abouelleil A."/>
            <person name="Alvarado L."/>
            <person name="Chapman S.B."/>
            <person name="Gainer-Dewar J."/>
            <person name="Goldberg J."/>
            <person name="Griggs A."/>
            <person name="Gujja S."/>
            <person name="Hansen M."/>
            <person name="Howarth C."/>
            <person name="Imamovic A."/>
            <person name="Ireland A."/>
            <person name="Larimer J."/>
            <person name="McCowan C."/>
            <person name="Murphy C."/>
            <person name="Pearson M."/>
            <person name="Poon T.W."/>
            <person name="Priest M."/>
            <person name="Roberts A."/>
            <person name="Saif S."/>
            <person name="Shea T."/>
            <person name="Sykes S."/>
            <person name="Wortman J."/>
            <person name="Nusbaum C."/>
            <person name="Birren B."/>
        </authorList>
    </citation>
    <scope>NUCLEOTIDE SEQUENCE [LARGE SCALE GENOMIC DNA]</scope>
    <source>
        <strain evidence="2 3">INRA-310</strain>
    </source>
</reference>
<feature type="region of interest" description="Disordered" evidence="1">
    <location>
        <begin position="181"/>
        <end position="204"/>
    </location>
</feature>
<reference evidence="3" key="1">
    <citation type="submission" date="2011-12" db="EMBL/GenBank/DDBJ databases">
        <authorList>
            <consortium name="The Broad Institute Genome Sequencing Platform"/>
            <person name="Russ C."/>
            <person name="Tyler B."/>
            <person name="Panabieres F."/>
            <person name="Shan W."/>
            <person name="Tripathy S."/>
            <person name="Grunwald N."/>
            <person name="Machado M."/>
            <person name="Young S.K."/>
            <person name="Zeng Q."/>
            <person name="Gargeya S."/>
            <person name="Fitzgerald M."/>
            <person name="Haas B."/>
            <person name="Abouelleil A."/>
            <person name="Alvarado L."/>
            <person name="Arachchi H.M."/>
            <person name="Berlin A."/>
            <person name="Chapman S.B."/>
            <person name="Gearin G."/>
            <person name="Goldberg J."/>
            <person name="Griggs A."/>
            <person name="Gujja S."/>
            <person name="Hansen M."/>
            <person name="Heiman D."/>
            <person name="Howarth C."/>
            <person name="Larimer J."/>
            <person name="Lui A."/>
            <person name="MacDonald P.J.P."/>
            <person name="McCowen C."/>
            <person name="Montmayeur A."/>
            <person name="Murphy C."/>
            <person name="Neiman D."/>
            <person name="Pearson M."/>
            <person name="Priest M."/>
            <person name="Roberts A."/>
            <person name="Saif S."/>
            <person name="Shea T."/>
            <person name="Sisk P."/>
            <person name="Stolte C."/>
            <person name="Sykes S."/>
            <person name="Wortman J."/>
            <person name="Nusbaum C."/>
            <person name="Birren B."/>
        </authorList>
    </citation>
    <scope>NUCLEOTIDE SEQUENCE [LARGE SCALE GENOMIC DNA]</scope>
    <source>
        <strain evidence="3">INRA-310</strain>
    </source>
</reference>
<evidence type="ECO:0000313" key="2">
    <source>
        <dbReference type="EMBL" id="ETM97904.1"/>
    </source>
</evidence>
<dbReference type="OrthoDB" id="128093at2759"/>
<dbReference type="GeneID" id="20188617"/>
<protein>
    <submittedName>
        <fullName evidence="2">Uncharacterized protein</fullName>
    </submittedName>
</protein>
<dbReference type="OMA" id="ARMRTKW"/>
<dbReference type="Proteomes" id="UP000018817">
    <property type="component" value="Unassembled WGS sequence"/>
</dbReference>
<gene>
    <name evidence="2" type="ORF">PPTG_19933</name>
</gene>
<dbReference type="EMBL" id="KI669788">
    <property type="protein sequence ID" value="ETM97904.1"/>
    <property type="molecule type" value="Genomic_DNA"/>
</dbReference>
<evidence type="ECO:0000313" key="3">
    <source>
        <dbReference type="Proteomes" id="UP000018817"/>
    </source>
</evidence>